<dbReference type="Pfam" id="PF04607">
    <property type="entry name" value="RelA_SpoT"/>
    <property type="match status" value="1"/>
</dbReference>
<dbReference type="SUPFAM" id="SSF49879">
    <property type="entry name" value="SMAD/FHA domain"/>
    <property type="match status" value="1"/>
</dbReference>
<evidence type="ECO:0000256" key="2">
    <source>
        <dbReference type="PROSITE-ProRule" id="PRU00339"/>
    </source>
</evidence>
<dbReference type="SMART" id="SM00240">
    <property type="entry name" value="FHA"/>
    <property type="match status" value="1"/>
</dbReference>
<comment type="caution">
    <text evidence="6">The sequence shown here is derived from an EMBL/GenBank/DDBJ whole genome shotgun (WGS) entry which is preliminary data.</text>
</comment>
<dbReference type="InterPro" id="IPR002048">
    <property type="entry name" value="EF_hand_dom"/>
</dbReference>
<sequence length="1390" mass="150698">MPGNANDRLHSGVGGAPRSVRLGLGTLKRCKTCAEHTRAPSWAYKAGVAFQRPTSRRKGEVSSRFQGSLAEETQVQGGELLHLTSQGVRGSQSQLAAPSFQALVSAWDHLAQRLPKQAGAQDAAGVILNALKLVFALSNTGSVQQGADDTAAASPASTKALALALQLADLAAQGLPLDAESIAAGIVADAVHVGEVSIEVAEERMGPICALLIRDMIKVRTLPSRCDVYDDVSTATVRELCLSFYDARAIVVEVCRRADDVHNQPSSEKWQRQLAALEALQIFAPMGHALGLSRICAELEDQCFQELFPRSYAETAEWLRRERTAYHDTLACCESGLTAALDADPQLMSLAVTCQTRGRTKSLFSTMKKLLRLDDIARGGRGRGEVFDLLGLRVVVSPNKGILPEDGEAMAAQACYRVRQVAQELWDPLLERDKDYIAKPKANGYRSLHSTLLVPSLTVDVVPQGRAVSFDSGLGTEDRHPGDGLPLELQIRSARMHEEAQSGEAAHAAYKGGLAPGLARRLHSFLELSASPPAIPVPALWNSSEAAAEELFRHLDSDGDGSLSVAELKQALGDLGFGSRAQAAAEDMVQEAAGKDVGSIVQADFLQFFRRAGALHALPELDRETAEDLRRRQQSHDHASSSDPDDRPHRPQREQIALLSQQEGMERQHVLLRPPQLEKGRADSAMAPNAGSSASIWDSYDADEEAAVLAISSSPGIEYKAQSAELSEDRQSNSIERQAQEARSGSAGTDHISNSQSRQHDSSESSGSEVQNRGQGSWEDDSSTDLMESLTRKTEEDMSPDLPLFMDVTEVGLPPSIVPLEHPHHPWIRCSTFALIPKDLGGFCYVEDIQGRRLAVADAPILLPQNGPLVIGATSDQDADVLIDEPRVSGRHARLEIVPCNGGSKCNKDYRVILTDLSSLNGTWVNRAKLRAHADSQIQAQDVIAFGSSDATFQLVALNPLVSNLPSAVKVAEAMLGGGQHVPDLPASATAQHPDLSVDLLSQWELHAARYSEASSRADQCKHLLQLANVERRLAKRGLGGSFARARAFYRAATEELKSCMGDLSSGAHAEEAAEALTSHLVRGLQSWARMEGFLGHLSSSRRLYRQAVQAAEKVPDGALTGEGVKALLVWSHQEKLNGHFVRAHQIAKEALGAESSKSKALALMGTIEVSLKRFRAAREHFRAGHDLCRDDATILGAWARMEAQCGNINQARQLFQQAYDLGESNIILLQEWAVAETRQKNFPEARRLFMKALALNPRHIPAIGGLAHAESQAGELHSARNLYARALQVNPNHVKTLCALATLERRSNHHKAAKVHLRKALALQPTNPVALREMSIVQQAIGEFGMASTHRREAAKNNKRSKRASTDAAPNTQRAYTPIPPMPLRERAA</sequence>
<dbReference type="EMBL" id="CAXHTA020000017">
    <property type="protein sequence ID" value="CAL5227874.1"/>
    <property type="molecule type" value="Genomic_DNA"/>
</dbReference>
<accession>A0ABP1GBB8</accession>
<dbReference type="Gene3D" id="1.25.40.10">
    <property type="entry name" value="Tetratricopeptide repeat domain"/>
    <property type="match status" value="1"/>
</dbReference>
<evidence type="ECO:0000259" key="4">
    <source>
        <dbReference type="PROSITE" id="PS50006"/>
    </source>
</evidence>
<dbReference type="PROSITE" id="PS50006">
    <property type="entry name" value="FHA_DOMAIN"/>
    <property type="match status" value="1"/>
</dbReference>
<dbReference type="SMART" id="SM00054">
    <property type="entry name" value="EFh"/>
    <property type="match status" value="1"/>
</dbReference>
<dbReference type="PROSITE" id="PS50222">
    <property type="entry name" value="EF_HAND_2"/>
    <property type="match status" value="1"/>
</dbReference>
<feature type="repeat" description="TPR" evidence="2">
    <location>
        <begin position="1261"/>
        <end position="1294"/>
    </location>
</feature>
<dbReference type="SUPFAM" id="SSF81301">
    <property type="entry name" value="Nucleotidyltransferase"/>
    <property type="match status" value="1"/>
</dbReference>
<dbReference type="Gene3D" id="1.10.3210.10">
    <property type="entry name" value="Hypothetical protein af1432"/>
    <property type="match status" value="1"/>
</dbReference>
<proteinExistence type="predicted"/>
<evidence type="ECO:0000313" key="7">
    <source>
        <dbReference type="Proteomes" id="UP001497392"/>
    </source>
</evidence>
<dbReference type="Pfam" id="PF13405">
    <property type="entry name" value="EF-hand_6"/>
    <property type="match status" value="1"/>
</dbReference>
<dbReference type="PROSITE" id="PS50005">
    <property type="entry name" value="TPR"/>
    <property type="match status" value="1"/>
</dbReference>
<dbReference type="InterPro" id="IPR019734">
    <property type="entry name" value="TPR_rpt"/>
</dbReference>
<dbReference type="SUPFAM" id="SSF109604">
    <property type="entry name" value="HD-domain/PDEase-like"/>
    <property type="match status" value="1"/>
</dbReference>
<evidence type="ECO:0000259" key="5">
    <source>
        <dbReference type="PROSITE" id="PS50222"/>
    </source>
</evidence>
<feature type="region of interest" description="Disordered" evidence="3">
    <location>
        <begin position="625"/>
        <end position="651"/>
    </location>
</feature>
<reference evidence="6 7" key="1">
    <citation type="submission" date="2024-06" db="EMBL/GenBank/DDBJ databases">
        <authorList>
            <person name="Kraege A."/>
            <person name="Thomma B."/>
        </authorList>
    </citation>
    <scope>NUCLEOTIDE SEQUENCE [LARGE SCALE GENOMIC DNA]</scope>
</reference>
<dbReference type="SUPFAM" id="SSF48452">
    <property type="entry name" value="TPR-like"/>
    <property type="match status" value="1"/>
</dbReference>
<dbReference type="InterPro" id="IPR003107">
    <property type="entry name" value="HAT"/>
</dbReference>
<evidence type="ECO:0000256" key="1">
    <source>
        <dbReference type="ARBA" id="ARBA00022837"/>
    </source>
</evidence>
<dbReference type="InterPro" id="IPR011990">
    <property type="entry name" value="TPR-like_helical_dom_sf"/>
</dbReference>
<dbReference type="PANTHER" id="PTHR21262">
    <property type="entry name" value="GUANOSINE-3',5'-BIS DIPHOSPHATE 3'-PYROPHOSPHOHYDROLASE"/>
    <property type="match status" value="1"/>
</dbReference>
<dbReference type="SUPFAM" id="SSF47473">
    <property type="entry name" value="EF-hand"/>
    <property type="match status" value="1"/>
</dbReference>
<feature type="domain" description="FHA" evidence="4">
    <location>
        <begin position="869"/>
        <end position="930"/>
    </location>
</feature>
<feature type="region of interest" description="Disordered" evidence="3">
    <location>
        <begin position="1349"/>
        <end position="1390"/>
    </location>
</feature>
<keyword evidence="2" id="KW-0802">TPR repeat</keyword>
<dbReference type="CDD" id="cd00060">
    <property type="entry name" value="FHA"/>
    <property type="match status" value="1"/>
</dbReference>
<dbReference type="SMART" id="SM00954">
    <property type="entry name" value="RelA_SpoT"/>
    <property type="match status" value="1"/>
</dbReference>
<dbReference type="Pfam" id="PF14559">
    <property type="entry name" value="TPR_19"/>
    <property type="match status" value="1"/>
</dbReference>
<evidence type="ECO:0000313" key="6">
    <source>
        <dbReference type="EMBL" id="CAL5227874.1"/>
    </source>
</evidence>
<dbReference type="Pfam" id="PF00498">
    <property type="entry name" value="FHA"/>
    <property type="match status" value="1"/>
</dbReference>
<keyword evidence="1" id="KW-0106">Calcium</keyword>
<dbReference type="SMART" id="SM00028">
    <property type="entry name" value="TPR"/>
    <property type="match status" value="5"/>
</dbReference>
<dbReference type="Proteomes" id="UP001497392">
    <property type="component" value="Unassembled WGS sequence"/>
</dbReference>
<organism evidence="6 7">
    <name type="scientific">Coccomyxa viridis</name>
    <dbReference type="NCBI Taxonomy" id="1274662"/>
    <lineage>
        <taxon>Eukaryota</taxon>
        <taxon>Viridiplantae</taxon>
        <taxon>Chlorophyta</taxon>
        <taxon>core chlorophytes</taxon>
        <taxon>Trebouxiophyceae</taxon>
        <taxon>Trebouxiophyceae incertae sedis</taxon>
        <taxon>Coccomyxaceae</taxon>
        <taxon>Coccomyxa</taxon>
    </lineage>
</organism>
<dbReference type="PROSITE" id="PS00018">
    <property type="entry name" value="EF_HAND_1"/>
    <property type="match status" value="1"/>
</dbReference>
<dbReference type="Pfam" id="PF13328">
    <property type="entry name" value="HD_4"/>
    <property type="match status" value="1"/>
</dbReference>
<protein>
    <submittedName>
        <fullName evidence="6">G10914 protein</fullName>
    </submittedName>
</protein>
<feature type="region of interest" description="Disordered" evidence="3">
    <location>
        <begin position="722"/>
        <end position="784"/>
    </location>
</feature>
<dbReference type="InterPro" id="IPR043519">
    <property type="entry name" value="NT_sf"/>
</dbReference>
<dbReference type="Gene3D" id="2.60.200.20">
    <property type="match status" value="1"/>
</dbReference>
<dbReference type="Gene3D" id="1.10.238.10">
    <property type="entry name" value="EF-hand"/>
    <property type="match status" value="1"/>
</dbReference>
<dbReference type="InterPro" id="IPR011992">
    <property type="entry name" value="EF-hand-dom_pair"/>
</dbReference>
<feature type="domain" description="EF-hand" evidence="5">
    <location>
        <begin position="543"/>
        <end position="578"/>
    </location>
</feature>
<keyword evidence="7" id="KW-1185">Reference proteome</keyword>
<dbReference type="CDD" id="cd05399">
    <property type="entry name" value="NT_Rel-Spo_like"/>
    <property type="match status" value="1"/>
</dbReference>
<dbReference type="InterPro" id="IPR000253">
    <property type="entry name" value="FHA_dom"/>
</dbReference>
<dbReference type="InterPro" id="IPR007685">
    <property type="entry name" value="RelA_SpoT"/>
</dbReference>
<gene>
    <name evidence="6" type="primary">g10914</name>
    <name evidence="6" type="ORF">VP750_LOCUS9780</name>
</gene>
<dbReference type="PANTHER" id="PTHR21262:SF12">
    <property type="entry name" value="GTP DIPHOSPHOKINASE CRSH, CHLOROPLASTIC-RELATED"/>
    <property type="match status" value="1"/>
</dbReference>
<dbReference type="SMART" id="SM00386">
    <property type="entry name" value="HAT"/>
    <property type="match status" value="3"/>
</dbReference>
<evidence type="ECO:0000256" key="3">
    <source>
        <dbReference type="SAM" id="MobiDB-lite"/>
    </source>
</evidence>
<dbReference type="InterPro" id="IPR018247">
    <property type="entry name" value="EF_Hand_1_Ca_BS"/>
</dbReference>
<dbReference type="InterPro" id="IPR008984">
    <property type="entry name" value="SMAD_FHA_dom_sf"/>
</dbReference>
<feature type="compositionally biased region" description="Polar residues" evidence="3">
    <location>
        <begin position="732"/>
        <end position="747"/>
    </location>
</feature>
<name>A0ABP1GBB8_9CHLO</name>
<dbReference type="Gene3D" id="3.30.460.10">
    <property type="entry name" value="Beta Polymerase, domain 2"/>
    <property type="match status" value="1"/>
</dbReference>